<accession>A0ABY2S6Z7</accession>
<protein>
    <submittedName>
        <fullName evidence="1">Uncharacterized protein</fullName>
    </submittedName>
</protein>
<comment type="caution">
    <text evidence="1">The sequence shown here is derived from an EMBL/GenBank/DDBJ whole genome shotgun (WGS) entry which is preliminary data.</text>
</comment>
<name>A0ABY2S6Z7_9PSEU</name>
<dbReference type="Proteomes" id="UP000309992">
    <property type="component" value="Unassembled WGS sequence"/>
</dbReference>
<dbReference type="EMBL" id="SWMS01000004">
    <property type="protein sequence ID" value="TKG71683.1"/>
    <property type="molecule type" value="Genomic_DNA"/>
</dbReference>
<gene>
    <name evidence="1" type="ORF">FCN18_09190</name>
</gene>
<keyword evidence="2" id="KW-1185">Reference proteome</keyword>
<sequence length="60" mass="6623">MDEFTARRKRPADLALHPDPRAFRNVGLTLQHTNQTILVEGPEITIRPVGTRCLSAGGAR</sequence>
<reference evidence="1 2" key="1">
    <citation type="journal article" date="2015" name="Antonie Van Leeuwenhoek">
        <title>Prauserella endophytica sp. nov., an endophytic actinobacterium isolated from Tamarix taklamakanensis.</title>
        <authorList>
            <person name="Liu J.M."/>
            <person name="Habden X."/>
            <person name="Guo L."/>
            <person name="Tuo L."/>
            <person name="Jiang Z.K."/>
            <person name="Liu S.W."/>
            <person name="Liu X.F."/>
            <person name="Chen L."/>
            <person name="Li R.F."/>
            <person name="Zhang Y.Q."/>
            <person name="Sun C.H."/>
        </authorList>
    </citation>
    <scope>NUCLEOTIDE SEQUENCE [LARGE SCALE GENOMIC DNA]</scope>
    <source>
        <strain evidence="1 2">CGMCC 4.7182</strain>
    </source>
</reference>
<evidence type="ECO:0000313" key="2">
    <source>
        <dbReference type="Proteomes" id="UP000309992"/>
    </source>
</evidence>
<proteinExistence type="predicted"/>
<evidence type="ECO:0000313" key="1">
    <source>
        <dbReference type="EMBL" id="TKG71683.1"/>
    </source>
</evidence>
<organism evidence="1 2">
    <name type="scientific">Prauserella endophytica</name>
    <dbReference type="NCBI Taxonomy" id="1592324"/>
    <lineage>
        <taxon>Bacteria</taxon>
        <taxon>Bacillati</taxon>
        <taxon>Actinomycetota</taxon>
        <taxon>Actinomycetes</taxon>
        <taxon>Pseudonocardiales</taxon>
        <taxon>Pseudonocardiaceae</taxon>
        <taxon>Prauserella</taxon>
        <taxon>Prauserella coralliicola group</taxon>
    </lineage>
</organism>